<dbReference type="RefSeq" id="WP_377003870.1">
    <property type="nucleotide sequence ID" value="NZ_JBHSGG010000017.1"/>
</dbReference>
<dbReference type="InterPro" id="IPR036291">
    <property type="entry name" value="NAD(P)-bd_dom_sf"/>
</dbReference>
<evidence type="ECO:0000313" key="1">
    <source>
        <dbReference type="EMBL" id="MFC4727860.1"/>
    </source>
</evidence>
<dbReference type="Gene3D" id="3.40.50.720">
    <property type="entry name" value="NAD(P)-binding Rossmann-like Domain"/>
    <property type="match status" value="1"/>
</dbReference>
<organism evidence="1 2">
    <name type="scientific">Coralloluteibacterium thermophilum</name>
    <dbReference type="NCBI Taxonomy" id="2707049"/>
    <lineage>
        <taxon>Bacteria</taxon>
        <taxon>Pseudomonadati</taxon>
        <taxon>Pseudomonadota</taxon>
        <taxon>Gammaproteobacteria</taxon>
        <taxon>Lysobacterales</taxon>
        <taxon>Lysobacteraceae</taxon>
        <taxon>Coralloluteibacterium</taxon>
    </lineage>
</organism>
<sequence>MNSLMILGATGLVGGHALAQATADPRVGRIVAPTRRPLDPPRPGVENPPLDVAALEPGAPWWSVDAVICALGSTRREAGSAEAFRALDHGAVVEALGIARRHGCRVAAVVSSVGADADARALYLRTKGQMELDAARLGFESLTLLRPALLEGDRPRTRPLERAAGVAMRTLAPLVPRRYRAVRAERVAHALLASVIAARPGVHIVESELL</sequence>
<dbReference type="SUPFAM" id="SSF51735">
    <property type="entry name" value="NAD(P)-binding Rossmann-fold domains"/>
    <property type="match status" value="1"/>
</dbReference>
<comment type="caution">
    <text evidence="1">The sequence shown here is derived from an EMBL/GenBank/DDBJ whole genome shotgun (WGS) entry which is preliminary data.</text>
</comment>
<evidence type="ECO:0000313" key="2">
    <source>
        <dbReference type="Proteomes" id="UP001595892"/>
    </source>
</evidence>
<dbReference type="EMBL" id="JBHSGG010000017">
    <property type="protein sequence ID" value="MFC4727860.1"/>
    <property type="molecule type" value="Genomic_DNA"/>
</dbReference>
<dbReference type="PANTHER" id="PTHR14097">
    <property type="entry name" value="OXIDOREDUCTASE HTATIP2"/>
    <property type="match status" value="1"/>
</dbReference>
<protein>
    <submittedName>
        <fullName evidence="1">NAD-dependent dehydratase</fullName>
    </submittedName>
</protein>
<reference evidence="2" key="1">
    <citation type="journal article" date="2019" name="Int. J. Syst. Evol. Microbiol.">
        <title>The Global Catalogue of Microorganisms (GCM) 10K type strain sequencing project: providing services to taxonomists for standard genome sequencing and annotation.</title>
        <authorList>
            <consortium name="The Broad Institute Genomics Platform"/>
            <consortium name="The Broad Institute Genome Sequencing Center for Infectious Disease"/>
            <person name="Wu L."/>
            <person name="Ma J."/>
        </authorList>
    </citation>
    <scope>NUCLEOTIDE SEQUENCE [LARGE SCALE GENOMIC DNA]</scope>
    <source>
        <strain evidence="2">CGMCC 1.13574</strain>
    </source>
</reference>
<dbReference type="Proteomes" id="UP001595892">
    <property type="component" value="Unassembled WGS sequence"/>
</dbReference>
<keyword evidence="2" id="KW-1185">Reference proteome</keyword>
<name>A0ABV9NJG0_9GAMM</name>
<dbReference type="PANTHER" id="PTHR14097:SF7">
    <property type="entry name" value="OXIDOREDUCTASE HTATIP2"/>
    <property type="match status" value="1"/>
</dbReference>
<gene>
    <name evidence="1" type="ORF">ACFO3Q_06705</name>
</gene>
<accession>A0ABV9NJG0</accession>
<proteinExistence type="predicted"/>